<name>A0A9P7G6C4_9AGAR</name>
<dbReference type="InterPro" id="IPR013094">
    <property type="entry name" value="AB_hydrolase_3"/>
</dbReference>
<keyword evidence="1" id="KW-0378">Hydrolase</keyword>
<dbReference type="Proteomes" id="UP000775547">
    <property type="component" value="Unassembled WGS sequence"/>
</dbReference>
<gene>
    <name evidence="3" type="ORF">DXG03_004801</name>
</gene>
<dbReference type="SUPFAM" id="SSF53474">
    <property type="entry name" value="alpha/beta-Hydrolases"/>
    <property type="match status" value="1"/>
</dbReference>
<organism evidence="3 4">
    <name type="scientific">Asterophora parasitica</name>
    <dbReference type="NCBI Taxonomy" id="117018"/>
    <lineage>
        <taxon>Eukaryota</taxon>
        <taxon>Fungi</taxon>
        <taxon>Dikarya</taxon>
        <taxon>Basidiomycota</taxon>
        <taxon>Agaricomycotina</taxon>
        <taxon>Agaricomycetes</taxon>
        <taxon>Agaricomycetidae</taxon>
        <taxon>Agaricales</taxon>
        <taxon>Tricholomatineae</taxon>
        <taxon>Lyophyllaceae</taxon>
        <taxon>Asterophora</taxon>
    </lineage>
</organism>
<dbReference type="Pfam" id="PF07859">
    <property type="entry name" value="Abhydrolase_3"/>
    <property type="match status" value="1"/>
</dbReference>
<reference evidence="3" key="2">
    <citation type="submission" date="2021-10" db="EMBL/GenBank/DDBJ databases">
        <title>Phylogenomics reveals ancestral predisposition of the termite-cultivated fungus Termitomyces towards a domesticated lifestyle.</title>
        <authorList>
            <person name="Auxier B."/>
            <person name="Grum-Grzhimaylo A."/>
            <person name="Cardenas M.E."/>
            <person name="Lodge J.D."/>
            <person name="Laessoe T."/>
            <person name="Pedersen O."/>
            <person name="Smith M.E."/>
            <person name="Kuyper T.W."/>
            <person name="Franco-Molano E.A."/>
            <person name="Baroni T.J."/>
            <person name="Aanen D.K."/>
        </authorList>
    </citation>
    <scope>NUCLEOTIDE SEQUENCE</scope>
    <source>
        <strain evidence="3">AP01</strain>
        <tissue evidence="3">Mycelium</tissue>
    </source>
</reference>
<keyword evidence="4" id="KW-1185">Reference proteome</keyword>
<feature type="domain" description="Alpha/beta hydrolase fold-3" evidence="2">
    <location>
        <begin position="69"/>
        <end position="249"/>
    </location>
</feature>
<reference evidence="3" key="1">
    <citation type="submission" date="2020-07" db="EMBL/GenBank/DDBJ databases">
        <authorList>
            <person name="Nieuwenhuis M."/>
            <person name="Van De Peppel L.J.J."/>
        </authorList>
    </citation>
    <scope>NUCLEOTIDE SEQUENCE</scope>
    <source>
        <strain evidence="3">AP01</strain>
        <tissue evidence="3">Mycelium</tissue>
    </source>
</reference>
<sequence length="306" mass="33870">MERIAELKSREIFDIIEPTVGAFVPLLEEKRAEIQEITRKTFKYGPTDRHQLDVYYPLAPNALGKTQILVWLYGGGFVSGERQLPAPADLAYACVGAYFARRGFIVIIPDYRLAPDTVFPGAAEDVRDAILWAIKNPEQLTTPTTPNPDTKGIFLSGHSAGAVHAFTALVIPETPETSIRSNIAGAILAAGVPHYDYFQPDDLTPWATQHYVDEDGLKDHAPRALLRNASDATVATLPRIVLVLAEWEPEWLLKINDEFVGELESRTGKRPAKIVGRRHNHLSTNLALGTGRGEEWAEDVIAWIKA</sequence>
<dbReference type="PANTHER" id="PTHR48081:SF33">
    <property type="entry name" value="KYNURENINE FORMAMIDASE"/>
    <property type="match status" value="1"/>
</dbReference>
<proteinExistence type="predicted"/>
<comment type="caution">
    <text evidence="3">The sequence shown here is derived from an EMBL/GenBank/DDBJ whole genome shotgun (WGS) entry which is preliminary data.</text>
</comment>
<protein>
    <recommendedName>
        <fullName evidence="2">Alpha/beta hydrolase fold-3 domain-containing protein</fullName>
    </recommendedName>
</protein>
<dbReference type="EMBL" id="JABCKV010000293">
    <property type="protein sequence ID" value="KAG5641542.1"/>
    <property type="molecule type" value="Genomic_DNA"/>
</dbReference>
<evidence type="ECO:0000256" key="1">
    <source>
        <dbReference type="ARBA" id="ARBA00022801"/>
    </source>
</evidence>
<dbReference type="InterPro" id="IPR029058">
    <property type="entry name" value="AB_hydrolase_fold"/>
</dbReference>
<dbReference type="GO" id="GO:0016787">
    <property type="term" value="F:hydrolase activity"/>
    <property type="evidence" value="ECO:0007669"/>
    <property type="project" value="UniProtKB-KW"/>
</dbReference>
<dbReference type="AlphaFoldDB" id="A0A9P7G6C4"/>
<evidence type="ECO:0000259" key="2">
    <source>
        <dbReference type="Pfam" id="PF07859"/>
    </source>
</evidence>
<evidence type="ECO:0000313" key="4">
    <source>
        <dbReference type="Proteomes" id="UP000775547"/>
    </source>
</evidence>
<evidence type="ECO:0000313" key="3">
    <source>
        <dbReference type="EMBL" id="KAG5641542.1"/>
    </source>
</evidence>
<dbReference type="PANTHER" id="PTHR48081">
    <property type="entry name" value="AB HYDROLASE SUPERFAMILY PROTEIN C4A8.06C"/>
    <property type="match status" value="1"/>
</dbReference>
<dbReference type="Gene3D" id="3.40.50.1820">
    <property type="entry name" value="alpha/beta hydrolase"/>
    <property type="match status" value="1"/>
</dbReference>
<accession>A0A9P7G6C4</accession>
<dbReference type="InterPro" id="IPR050300">
    <property type="entry name" value="GDXG_lipolytic_enzyme"/>
</dbReference>
<dbReference type="OrthoDB" id="433474at2759"/>